<comment type="caution">
    <text evidence="1">The sequence shown here is derived from an EMBL/GenBank/DDBJ whole genome shotgun (WGS) entry which is preliminary data.</text>
</comment>
<gene>
    <name evidence="1" type="ORF">KUF71_007351</name>
</gene>
<keyword evidence="2" id="KW-1185">Reference proteome</keyword>
<reference evidence="1" key="1">
    <citation type="submission" date="2021-07" db="EMBL/GenBank/DDBJ databases">
        <authorList>
            <person name="Catto M.A."/>
            <person name="Jacobson A."/>
            <person name="Kennedy G."/>
            <person name="Labadie P."/>
            <person name="Hunt B.G."/>
            <person name="Srinivasan R."/>
        </authorList>
    </citation>
    <scope>NUCLEOTIDE SEQUENCE</scope>
    <source>
        <strain evidence="1">PL_HMW_Pooled</strain>
        <tissue evidence="1">Head</tissue>
    </source>
</reference>
<dbReference type="Proteomes" id="UP001219518">
    <property type="component" value="Unassembled WGS sequence"/>
</dbReference>
<sequence length="86" mass="9270">RRAEQSAVTARGVRTCVGQRALVRRREAGRVRAEPPGPGPACLHLTGTRHTGRARVSVPCLSSWPDPVVGTGATGRVWFEPRVSDE</sequence>
<organism evidence="1 2">
    <name type="scientific">Frankliniella fusca</name>
    <dbReference type="NCBI Taxonomy" id="407009"/>
    <lineage>
        <taxon>Eukaryota</taxon>
        <taxon>Metazoa</taxon>
        <taxon>Ecdysozoa</taxon>
        <taxon>Arthropoda</taxon>
        <taxon>Hexapoda</taxon>
        <taxon>Insecta</taxon>
        <taxon>Pterygota</taxon>
        <taxon>Neoptera</taxon>
        <taxon>Paraneoptera</taxon>
        <taxon>Thysanoptera</taxon>
        <taxon>Terebrantia</taxon>
        <taxon>Thripoidea</taxon>
        <taxon>Thripidae</taxon>
        <taxon>Frankliniella</taxon>
    </lineage>
</organism>
<dbReference type="AlphaFoldDB" id="A0AAE1LGJ7"/>
<feature type="non-terminal residue" evidence="1">
    <location>
        <position position="86"/>
    </location>
</feature>
<dbReference type="EMBL" id="JAHWGI010000807">
    <property type="protein sequence ID" value="KAK3917929.1"/>
    <property type="molecule type" value="Genomic_DNA"/>
</dbReference>
<accession>A0AAE1LGJ7</accession>
<evidence type="ECO:0000313" key="1">
    <source>
        <dbReference type="EMBL" id="KAK3917929.1"/>
    </source>
</evidence>
<name>A0AAE1LGJ7_9NEOP</name>
<protein>
    <submittedName>
        <fullName evidence="1">3-methyladenine DNA glycosylase</fullName>
    </submittedName>
</protein>
<reference evidence="1" key="2">
    <citation type="journal article" date="2023" name="BMC Genomics">
        <title>Pest status, molecular evolution, and epigenetic factors derived from the genome assembly of Frankliniella fusca, a thysanopteran phytovirus vector.</title>
        <authorList>
            <person name="Catto M.A."/>
            <person name="Labadie P.E."/>
            <person name="Jacobson A.L."/>
            <person name="Kennedy G.G."/>
            <person name="Srinivasan R."/>
            <person name="Hunt B.G."/>
        </authorList>
    </citation>
    <scope>NUCLEOTIDE SEQUENCE</scope>
    <source>
        <strain evidence="1">PL_HMW_Pooled</strain>
    </source>
</reference>
<evidence type="ECO:0000313" key="2">
    <source>
        <dbReference type="Proteomes" id="UP001219518"/>
    </source>
</evidence>
<proteinExistence type="predicted"/>